<gene>
    <name evidence="2" type="ORF">CGZ94_10715</name>
</gene>
<sequence>MGTLSYTATMSIDGYAADASGDFQWSAPNTEVFDFHVERIAAVSTEVLGRNTYLLMKYWETDPSDETWQPAEQEFARRWRDLERVVVSSTLTGDDLAPERVRLLPTLELAELQRIVAAAAGEVEIFGPTTAAPAIRAGLVQDFRFFIVPKVVGGGLRALPEDVRLDLELVEQRIFGNGTAYVHYRAS</sequence>
<keyword evidence="3" id="KW-1185">Reference proteome</keyword>
<feature type="domain" description="Bacterial bifunctional deaminase-reductase C-terminal" evidence="1">
    <location>
        <begin position="5"/>
        <end position="179"/>
    </location>
</feature>
<dbReference type="SUPFAM" id="SSF53597">
    <property type="entry name" value="Dihydrofolate reductase-like"/>
    <property type="match status" value="1"/>
</dbReference>
<dbReference type="InterPro" id="IPR024072">
    <property type="entry name" value="DHFR-like_dom_sf"/>
</dbReference>
<organism evidence="2 3">
    <name type="scientific">Enemella evansiae</name>
    <dbReference type="NCBI Taxonomy" id="2016499"/>
    <lineage>
        <taxon>Bacteria</taxon>
        <taxon>Bacillati</taxon>
        <taxon>Actinomycetota</taxon>
        <taxon>Actinomycetes</taxon>
        <taxon>Propionibacteriales</taxon>
        <taxon>Propionibacteriaceae</taxon>
        <taxon>Enemella</taxon>
    </lineage>
</organism>
<evidence type="ECO:0000313" key="3">
    <source>
        <dbReference type="Proteomes" id="UP000215896"/>
    </source>
</evidence>
<name>A0A255GDC0_9ACTN</name>
<dbReference type="RefSeq" id="WP_094405609.1">
    <property type="nucleotide sequence ID" value="NZ_NMVN01000013.1"/>
</dbReference>
<reference evidence="2 3" key="1">
    <citation type="submission" date="2017-07" db="EMBL/GenBank/DDBJ databases">
        <title>Draft whole genome sequences of clinical Proprionibacteriaceae strains.</title>
        <authorList>
            <person name="Bernier A.-M."/>
            <person name="Bernard K."/>
            <person name="Domingo M.-C."/>
        </authorList>
    </citation>
    <scope>NUCLEOTIDE SEQUENCE [LARGE SCALE GENOMIC DNA]</scope>
    <source>
        <strain evidence="2 3">NML 030167</strain>
    </source>
</reference>
<protein>
    <submittedName>
        <fullName evidence="2">Deaminase</fullName>
    </submittedName>
</protein>
<dbReference type="AlphaFoldDB" id="A0A255GDC0"/>
<dbReference type="GO" id="GO:0009231">
    <property type="term" value="P:riboflavin biosynthetic process"/>
    <property type="evidence" value="ECO:0007669"/>
    <property type="project" value="InterPro"/>
</dbReference>
<dbReference type="Pfam" id="PF01872">
    <property type="entry name" value="RibD_C"/>
    <property type="match status" value="1"/>
</dbReference>
<dbReference type="EMBL" id="NMVO01000013">
    <property type="protein sequence ID" value="OYO13442.1"/>
    <property type="molecule type" value="Genomic_DNA"/>
</dbReference>
<evidence type="ECO:0000313" key="2">
    <source>
        <dbReference type="EMBL" id="OYO13442.1"/>
    </source>
</evidence>
<accession>A0A255GDC0</accession>
<proteinExistence type="predicted"/>
<evidence type="ECO:0000259" key="1">
    <source>
        <dbReference type="Pfam" id="PF01872"/>
    </source>
</evidence>
<dbReference type="Proteomes" id="UP000215896">
    <property type="component" value="Unassembled WGS sequence"/>
</dbReference>
<dbReference type="OrthoDB" id="3471498at2"/>
<dbReference type="Gene3D" id="3.40.430.10">
    <property type="entry name" value="Dihydrofolate Reductase, subunit A"/>
    <property type="match status" value="1"/>
</dbReference>
<dbReference type="GO" id="GO:0008703">
    <property type="term" value="F:5-amino-6-(5-phosphoribosylamino)uracil reductase activity"/>
    <property type="evidence" value="ECO:0007669"/>
    <property type="project" value="InterPro"/>
</dbReference>
<comment type="caution">
    <text evidence="2">The sequence shown here is derived from an EMBL/GenBank/DDBJ whole genome shotgun (WGS) entry which is preliminary data.</text>
</comment>
<dbReference type="InterPro" id="IPR002734">
    <property type="entry name" value="RibDG_C"/>
</dbReference>